<evidence type="ECO:0000313" key="2">
    <source>
        <dbReference type="EMBL" id="OAA61207.1"/>
    </source>
</evidence>
<protein>
    <submittedName>
        <fullName evidence="2">Uncharacterized protein</fullName>
    </submittedName>
</protein>
<name>A0A167U3F0_9HYPO</name>
<dbReference type="AlphaFoldDB" id="A0A167U3F0"/>
<keyword evidence="3" id="KW-1185">Reference proteome</keyword>
<sequence>MSSRRNSLTPPERTHTEDPGAHELDSESDDHFSDAHSAPAESPKGSPVPRTRVEKVSDEPHYGEVPGTDAYRLREGDAQPDEIAFVNDGGSGAPSVAAANDDTGGSADADRLPDRPSTPGGKPIPRTVLEESADGDGAKSPAGGKKHDDDPQPDLVVKADGTLEGGTCDPAYTSIPQPARNNSDSVSVQRKHSTSSTTSASEPRSPSPGVAAAPRATEEDEDEDDDADEANDADNADDDNDDNNNDDDFGDDFDDFEEGGADQEDFGDFDDQFQEPTPPAGDASAAIVQPPPRPPSQQQQQQQQQKPPPPPLPFPIPDFDGLDADDVLHTTAPYLNGLYISEDALAAALPPPPPLGNSIFLTPRSASLWSQLVAPPPLQPPDWIRSRIRRLFLVSLGVPVDLDEILPASKQKKLVLPSLAVHRDSPRTSTDSRGGPAGAGTNSGGGSGGPANNNSVARLKQSGANGSNSSVDSQGRPKDGGGGGGGAARKRKGPPPPPELDLVAAQQLCATTEAALDGMTDAELQAHVRRLEALEGTAKDVLEYWTKRTDEKIGDREAFEGVIENLVAHARKTRK</sequence>
<feature type="compositionally biased region" description="Polar residues" evidence="1">
    <location>
        <begin position="174"/>
        <end position="204"/>
    </location>
</feature>
<reference evidence="2 3" key="1">
    <citation type="journal article" date="2016" name="Genome Biol. Evol.">
        <title>Divergent and convergent evolution of fungal pathogenicity.</title>
        <authorList>
            <person name="Shang Y."/>
            <person name="Xiao G."/>
            <person name="Zheng P."/>
            <person name="Cen K."/>
            <person name="Zhan S."/>
            <person name="Wang C."/>
        </authorList>
    </citation>
    <scope>NUCLEOTIDE SEQUENCE [LARGE SCALE GENOMIC DNA]</scope>
    <source>
        <strain evidence="2 3">RCEF 264</strain>
    </source>
</reference>
<evidence type="ECO:0000313" key="3">
    <source>
        <dbReference type="Proteomes" id="UP000076874"/>
    </source>
</evidence>
<feature type="compositionally biased region" description="Basic and acidic residues" evidence="1">
    <location>
        <begin position="51"/>
        <end position="62"/>
    </location>
</feature>
<feature type="compositionally biased region" description="Basic and acidic residues" evidence="1">
    <location>
        <begin position="12"/>
        <end position="34"/>
    </location>
</feature>
<feature type="compositionally biased region" description="Low complexity" evidence="1">
    <location>
        <begin position="296"/>
        <end position="305"/>
    </location>
</feature>
<dbReference type="Pfam" id="PF17104">
    <property type="entry name" value="YBL010C_LAA2"/>
    <property type="match status" value="1"/>
</dbReference>
<dbReference type="EMBL" id="AZHD01000008">
    <property type="protein sequence ID" value="OAA61207.1"/>
    <property type="molecule type" value="Genomic_DNA"/>
</dbReference>
<dbReference type="PANTHER" id="PTHR38698">
    <property type="entry name" value="EXPRESSED PROTEIN"/>
    <property type="match status" value="1"/>
</dbReference>
<feature type="compositionally biased region" description="Polar residues" evidence="1">
    <location>
        <begin position="462"/>
        <end position="473"/>
    </location>
</feature>
<proteinExistence type="predicted"/>
<evidence type="ECO:0000256" key="1">
    <source>
        <dbReference type="SAM" id="MobiDB-lite"/>
    </source>
</evidence>
<feature type="compositionally biased region" description="Acidic residues" evidence="1">
    <location>
        <begin position="218"/>
        <end position="273"/>
    </location>
</feature>
<feature type="compositionally biased region" description="Gly residues" evidence="1">
    <location>
        <begin position="435"/>
        <end position="449"/>
    </location>
</feature>
<gene>
    <name evidence="2" type="ORF">SPI_05231</name>
</gene>
<organism evidence="2 3">
    <name type="scientific">Niveomyces insectorum RCEF 264</name>
    <dbReference type="NCBI Taxonomy" id="1081102"/>
    <lineage>
        <taxon>Eukaryota</taxon>
        <taxon>Fungi</taxon>
        <taxon>Dikarya</taxon>
        <taxon>Ascomycota</taxon>
        <taxon>Pezizomycotina</taxon>
        <taxon>Sordariomycetes</taxon>
        <taxon>Hypocreomycetidae</taxon>
        <taxon>Hypocreales</taxon>
        <taxon>Cordycipitaceae</taxon>
        <taxon>Niveomyces</taxon>
    </lineage>
</organism>
<comment type="caution">
    <text evidence="2">The sequence shown here is derived from an EMBL/GenBank/DDBJ whole genome shotgun (WGS) entry which is preliminary data.</text>
</comment>
<feature type="compositionally biased region" description="Pro residues" evidence="1">
    <location>
        <begin position="306"/>
        <end position="316"/>
    </location>
</feature>
<dbReference type="STRING" id="1081102.A0A167U3F0"/>
<dbReference type="InterPro" id="IPR031355">
    <property type="entry name" value="YBL010C/LAA2-like"/>
</dbReference>
<dbReference type="OrthoDB" id="5378975at2759"/>
<dbReference type="PANTHER" id="PTHR38698:SF1">
    <property type="entry name" value="FUNGAL PROTEIN"/>
    <property type="match status" value="1"/>
</dbReference>
<feature type="region of interest" description="Disordered" evidence="1">
    <location>
        <begin position="1"/>
        <end position="325"/>
    </location>
</feature>
<accession>A0A167U3F0</accession>
<dbReference type="Proteomes" id="UP000076874">
    <property type="component" value="Unassembled WGS sequence"/>
</dbReference>
<feature type="region of interest" description="Disordered" evidence="1">
    <location>
        <begin position="417"/>
        <end position="500"/>
    </location>
</feature>